<dbReference type="Proteomes" id="UP000257109">
    <property type="component" value="Unassembled WGS sequence"/>
</dbReference>
<dbReference type="EMBL" id="QJKJ01002048">
    <property type="protein sequence ID" value="RDY04612.1"/>
    <property type="molecule type" value="Genomic_DNA"/>
</dbReference>
<name>A0A371HPF8_MUCPR</name>
<accession>A0A371HPF8</accession>
<sequence>MGNARFIEEVKFGKEENIRNVVFDQVLVPITFQETTLIIGDNVQTIVLEQDYDEILPQTLIEQPQQP</sequence>
<evidence type="ECO:0000313" key="1">
    <source>
        <dbReference type="EMBL" id="RDY04612.1"/>
    </source>
</evidence>
<comment type="caution">
    <text evidence="1">The sequence shown here is derived from an EMBL/GenBank/DDBJ whole genome shotgun (WGS) entry which is preliminary data.</text>
</comment>
<proteinExistence type="predicted"/>
<organism evidence="1 2">
    <name type="scientific">Mucuna pruriens</name>
    <name type="common">Velvet bean</name>
    <name type="synonym">Dolichos pruriens</name>
    <dbReference type="NCBI Taxonomy" id="157652"/>
    <lineage>
        <taxon>Eukaryota</taxon>
        <taxon>Viridiplantae</taxon>
        <taxon>Streptophyta</taxon>
        <taxon>Embryophyta</taxon>
        <taxon>Tracheophyta</taxon>
        <taxon>Spermatophyta</taxon>
        <taxon>Magnoliopsida</taxon>
        <taxon>eudicotyledons</taxon>
        <taxon>Gunneridae</taxon>
        <taxon>Pentapetalae</taxon>
        <taxon>rosids</taxon>
        <taxon>fabids</taxon>
        <taxon>Fabales</taxon>
        <taxon>Fabaceae</taxon>
        <taxon>Papilionoideae</taxon>
        <taxon>50 kb inversion clade</taxon>
        <taxon>NPAAA clade</taxon>
        <taxon>indigoferoid/millettioid clade</taxon>
        <taxon>Phaseoleae</taxon>
        <taxon>Mucuna</taxon>
    </lineage>
</organism>
<gene>
    <name evidence="1" type="ORF">CR513_11660</name>
</gene>
<feature type="non-terminal residue" evidence="1">
    <location>
        <position position="1"/>
    </location>
</feature>
<keyword evidence="2" id="KW-1185">Reference proteome</keyword>
<reference evidence="1" key="1">
    <citation type="submission" date="2018-05" db="EMBL/GenBank/DDBJ databases">
        <title>Draft genome of Mucuna pruriens seed.</title>
        <authorList>
            <person name="Nnadi N.E."/>
            <person name="Vos R."/>
            <person name="Hasami M.H."/>
            <person name="Devisetty U.K."/>
            <person name="Aguiy J.C."/>
        </authorList>
    </citation>
    <scope>NUCLEOTIDE SEQUENCE [LARGE SCALE GENOMIC DNA]</scope>
    <source>
        <strain evidence="1">JCA_2017</strain>
    </source>
</reference>
<dbReference type="AlphaFoldDB" id="A0A371HPF8"/>
<protein>
    <submittedName>
        <fullName evidence="1">Uncharacterized protein</fullName>
    </submittedName>
</protein>
<evidence type="ECO:0000313" key="2">
    <source>
        <dbReference type="Proteomes" id="UP000257109"/>
    </source>
</evidence>